<evidence type="ECO:0000313" key="3">
    <source>
        <dbReference type="EMBL" id="CAH3143308.1"/>
    </source>
</evidence>
<gene>
    <name evidence="3" type="ORF">PLOB_00043321</name>
</gene>
<feature type="domain" description="NIPSNAP" evidence="2">
    <location>
        <begin position="381"/>
        <end position="478"/>
    </location>
</feature>
<evidence type="ECO:0000259" key="2">
    <source>
        <dbReference type="Pfam" id="PF07978"/>
    </source>
</evidence>
<dbReference type="EMBL" id="CALNXK010000070">
    <property type="protein sequence ID" value="CAH3143308.1"/>
    <property type="molecule type" value="Genomic_DNA"/>
</dbReference>
<name>A0ABN8PJP7_9CNID</name>
<keyword evidence="4" id="KW-1185">Reference proteome</keyword>
<feature type="domain" description="NIPSNAP" evidence="2">
    <location>
        <begin position="271"/>
        <end position="368"/>
    </location>
</feature>
<dbReference type="InterPro" id="IPR012577">
    <property type="entry name" value="NIPSNAP"/>
</dbReference>
<organism evidence="3 4">
    <name type="scientific">Porites lobata</name>
    <dbReference type="NCBI Taxonomy" id="104759"/>
    <lineage>
        <taxon>Eukaryota</taxon>
        <taxon>Metazoa</taxon>
        <taxon>Cnidaria</taxon>
        <taxon>Anthozoa</taxon>
        <taxon>Hexacorallia</taxon>
        <taxon>Scleractinia</taxon>
        <taxon>Fungiina</taxon>
        <taxon>Poritidae</taxon>
        <taxon>Porites</taxon>
    </lineage>
</organism>
<feature type="domain" description="NIPSNAP" evidence="2">
    <location>
        <begin position="49"/>
        <end position="146"/>
    </location>
</feature>
<dbReference type="InterPro" id="IPR011008">
    <property type="entry name" value="Dimeric_a/b-barrel"/>
</dbReference>
<protein>
    <recommendedName>
        <fullName evidence="2">NIPSNAP domain-containing protein</fullName>
    </recommendedName>
</protein>
<evidence type="ECO:0000313" key="4">
    <source>
        <dbReference type="Proteomes" id="UP001159405"/>
    </source>
</evidence>
<comment type="caution">
    <text evidence="3">The sequence shown here is derived from an EMBL/GenBank/DDBJ whole genome shotgun (WGS) entry which is preliminary data.</text>
</comment>
<dbReference type="Pfam" id="PF07978">
    <property type="entry name" value="NIPSNAP"/>
    <property type="match status" value="4"/>
</dbReference>
<dbReference type="Proteomes" id="UP001159405">
    <property type="component" value="Unassembled WGS sequence"/>
</dbReference>
<comment type="similarity">
    <text evidence="1">Belongs to the NipSnap family.</text>
</comment>
<dbReference type="SUPFAM" id="SSF54909">
    <property type="entry name" value="Dimeric alpha+beta barrel"/>
    <property type="match status" value="4"/>
</dbReference>
<proteinExistence type="inferred from homology"/>
<dbReference type="PANTHER" id="PTHR21017">
    <property type="entry name" value="NIPSNAP-RELATED"/>
    <property type="match status" value="1"/>
</dbReference>
<accession>A0ABN8PJP7</accession>
<reference evidence="3 4" key="1">
    <citation type="submission" date="2022-05" db="EMBL/GenBank/DDBJ databases">
        <authorList>
            <consortium name="Genoscope - CEA"/>
            <person name="William W."/>
        </authorList>
    </citation>
    <scope>NUCLEOTIDE SEQUENCE [LARGE SCALE GENOMIC DNA]</scope>
</reference>
<sequence length="480" mass="56269">MALILRNRAGRLLRLRGAVVGSWLHSHLSTSTMLPQTSKSSNDHDTKIYELRTYYVKPKAFGDFMNLTHENIHLKSDSNSKLNGYWTSDIGGVNEVTHIWEYDSYAQRVEARKGLSQDKNWINDYIKKMLKMLDKQECWVMNAAPWYKVKPPLSTGGVYELRVYDLVLGKKEQWEHRIIQGLPDRCKLSEPVGVWFTEFGPVNTAIMLWSYQSLDDRIRIRNEAQQMEEWTEAGESYKVKQDTIGGDCLPFENRAFSKTSQSSHDHDMTIYELRTYSVKPKYFGDFMKLTRDYIHLKSDSNSKLKGYWTSEIGGLNEVTHIWEYDSYAQREEARKALSQDENWMNNYVKKILKMLVKQDSWILTAPPWYEVKPPLTTGGVYELRMYELVLGKKEEWEKKIIEGLPHRCKLCEPVGVWYTEFGPQNTAIMLWSYKSLDDRVRIRNEAKQIKGWTEAVRECLPLETRAYSKVLKPTEFSPWK</sequence>
<feature type="domain" description="NIPSNAP" evidence="2">
    <location>
        <begin position="159"/>
        <end position="233"/>
    </location>
</feature>
<dbReference type="PANTHER" id="PTHR21017:SF19">
    <property type="entry name" value="PROTEIN NIPSNAP HOMOLOG 3B"/>
    <property type="match status" value="1"/>
</dbReference>
<evidence type="ECO:0000256" key="1">
    <source>
        <dbReference type="ARBA" id="ARBA00005291"/>
    </source>
</evidence>
<dbReference type="InterPro" id="IPR051557">
    <property type="entry name" value="NipSnap_domain"/>
</dbReference>
<dbReference type="Gene3D" id="3.30.70.100">
    <property type="match status" value="4"/>
</dbReference>